<dbReference type="EMBL" id="BPLR01017113">
    <property type="protein sequence ID" value="GIY88859.1"/>
    <property type="molecule type" value="Genomic_DNA"/>
</dbReference>
<dbReference type="AlphaFoldDB" id="A0AAV4X4Z3"/>
<gene>
    <name evidence="1" type="ORF">CEXT_350211</name>
</gene>
<evidence type="ECO:0000313" key="2">
    <source>
        <dbReference type="Proteomes" id="UP001054945"/>
    </source>
</evidence>
<proteinExistence type="predicted"/>
<comment type="caution">
    <text evidence="1">The sequence shown here is derived from an EMBL/GenBank/DDBJ whole genome shotgun (WGS) entry which is preliminary data.</text>
</comment>
<sequence length="87" mass="10198">MILSSVTFQRVKKNAAKKQTSGQRFIQRDIRQVIKEENRTLLLYHKDMQASPEDVSQRVKRLGHSSNINQFMSSTPYFLRLLMVSEL</sequence>
<protein>
    <submittedName>
        <fullName evidence="1">Uncharacterized protein</fullName>
    </submittedName>
</protein>
<dbReference type="Proteomes" id="UP001054945">
    <property type="component" value="Unassembled WGS sequence"/>
</dbReference>
<keyword evidence="2" id="KW-1185">Reference proteome</keyword>
<name>A0AAV4X4Z3_CAEEX</name>
<organism evidence="1 2">
    <name type="scientific">Caerostris extrusa</name>
    <name type="common">Bark spider</name>
    <name type="synonym">Caerostris bankana</name>
    <dbReference type="NCBI Taxonomy" id="172846"/>
    <lineage>
        <taxon>Eukaryota</taxon>
        <taxon>Metazoa</taxon>
        <taxon>Ecdysozoa</taxon>
        <taxon>Arthropoda</taxon>
        <taxon>Chelicerata</taxon>
        <taxon>Arachnida</taxon>
        <taxon>Araneae</taxon>
        <taxon>Araneomorphae</taxon>
        <taxon>Entelegynae</taxon>
        <taxon>Araneoidea</taxon>
        <taxon>Araneidae</taxon>
        <taxon>Caerostris</taxon>
    </lineage>
</organism>
<reference evidence="1 2" key="1">
    <citation type="submission" date="2021-06" db="EMBL/GenBank/DDBJ databases">
        <title>Caerostris extrusa draft genome.</title>
        <authorList>
            <person name="Kono N."/>
            <person name="Arakawa K."/>
        </authorList>
    </citation>
    <scope>NUCLEOTIDE SEQUENCE [LARGE SCALE GENOMIC DNA]</scope>
</reference>
<accession>A0AAV4X4Z3</accession>
<evidence type="ECO:0000313" key="1">
    <source>
        <dbReference type="EMBL" id="GIY88859.1"/>
    </source>
</evidence>